<protein>
    <submittedName>
        <fullName evidence="2">Uncharacterized protein</fullName>
    </submittedName>
</protein>
<feature type="region of interest" description="Disordered" evidence="1">
    <location>
        <begin position="227"/>
        <end position="249"/>
    </location>
</feature>
<reference evidence="2 3" key="1">
    <citation type="submission" date="2024-07" db="EMBL/GenBank/DDBJ databases">
        <authorList>
            <person name="Hebao G."/>
        </authorList>
    </citation>
    <scope>NUCLEOTIDE SEQUENCE [LARGE SCALE GENOMIC DNA]</scope>
    <source>
        <strain evidence="2 3">ACCC 02193</strain>
    </source>
</reference>
<organism evidence="2 3">
    <name type="scientific">Erwinia aeris</name>
    <dbReference type="NCBI Taxonomy" id="3239803"/>
    <lineage>
        <taxon>Bacteria</taxon>
        <taxon>Pseudomonadati</taxon>
        <taxon>Pseudomonadota</taxon>
        <taxon>Gammaproteobacteria</taxon>
        <taxon>Enterobacterales</taxon>
        <taxon>Erwiniaceae</taxon>
        <taxon>Erwinia</taxon>
    </lineage>
</organism>
<gene>
    <name evidence="2" type="ORF">AB6T85_19940</name>
</gene>
<evidence type="ECO:0000313" key="3">
    <source>
        <dbReference type="Proteomes" id="UP001565243"/>
    </source>
</evidence>
<accession>A0ABV4ED11</accession>
<proteinExistence type="predicted"/>
<dbReference type="Proteomes" id="UP001565243">
    <property type="component" value="Unassembled WGS sequence"/>
</dbReference>
<comment type="caution">
    <text evidence="2">The sequence shown here is derived from an EMBL/GenBank/DDBJ whole genome shotgun (WGS) entry which is preliminary data.</text>
</comment>
<evidence type="ECO:0000313" key="2">
    <source>
        <dbReference type="EMBL" id="MEY8772683.1"/>
    </source>
</evidence>
<dbReference type="EMBL" id="JBGFFX010000015">
    <property type="protein sequence ID" value="MEY8772683.1"/>
    <property type="molecule type" value="Genomic_DNA"/>
</dbReference>
<evidence type="ECO:0000256" key="1">
    <source>
        <dbReference type="SAM" id="MobiDB-lite"/>
    </source>
</evidence>
<dbReference type="RefSeq" id="WP_369896429.1">
    <property type="nucleotide sequence ID" value="NZ_JBGFFX010000015.1"/>
</dbReference>
<name>A0ABV4ED11_9GAMM</name>
<sequence length="249" mass="27231">MKYHINENLSITVNEKGQATKSDVACLLAVITGLRHDAEGSAGAANVFVGEDETRYWVARPVAPGAEPDFSDYASMMQLAPHNNPAFCQALARKLGLFISPVLMDQGHLVGAWKVEHMAHYGVTNFKENGWQHGTHEPVQETSANLFEAICRAAMRVAGVGRRAYLFTPDPDSTDSQLVFLSDWVRDWIIQSTTDGDRLKPIPALDAYAICGIDEDNAMRILREQTEEAKQDVDAESLASATGIPATAE</sequence>
<keyword evidence="3" id="KW-1185">Reference proteome</keyword>